<protein>
    <submittedName>
        <fullName evidence="1">Uncharacterized protein</fullName>
    </submittedName>
</protein>
<reference evidence="1" key="1">
    <citation type="submission" date="2019-08" db="EMBL/GenBank/DDBJ databases">
        <authorList>
            <person name="Kucharzyk K."/>
            <person name="Murdoch R.W."/>
            <person name="Higgins S."/>
            <person name="Loffler F."/>
        </authorList>
    </citation>
    <scope>NUCLEOTIDE SEQUENCE</scope>
</reference>
<dbReference type="AlphaFoldDB" id="A0A644ZRG9"/>
<sequence length="50" mass="5953">MKDKHKVLKVVIMNPEEVDVEKIKEEFTKNVLKAYNQKRNKEISRLKGLL</sequence>
<gene>
    <name evidence="1" type="ORF">SDC9_89650</name>
</gene>
<organism evidence="1">
    <name type="scientific">bioreactor metagenome</name>
    <dbReference type="NCBI Taxonomy" id="1076179"/>
    <lineage>
        <taxon>unclassified sequences</taxon>
        <taxon>metagenomes</taxon>
        <taxon>ecological metagenomes</taxon>
    </lineage>
</organism>
<dbReference type="EMBL" id="VSSQ01009930">
    <property type="protein sequence ID" value="MPM42978.1"/>
    <property type="molecule type" value="Genomic_DNA"/>
</dbReference>
<accession>A0A644ZRG9</accession>
<name>A0A644ZRG9_9ZZZZ</name>
<proteinExistence type="predicted"/>
<comment type="caution">
    <text evidence="1">The sequence shown here is derived from an EMBL/GenBank/DDBJ whole genome shotgun (WGS) entry which is preliminary data.</text>
</comment>
<evidence type="ECO:0000313" key="1">
    <source>
        <dbReference type="EMBL" id="MPM42978.1"/>
    </source>
</evidence>